<organism evidence="1 2">
    <name type="scientific">Serratia rhizosphaerae</name>
    <dbReference type="NCBI Taxonomy" id="2597702"/>
    <lineage>
        <taxon>Bacteria</taxon>
        <taxon>Pseudomonadati</taxon>
        <taxon>Pseudomonadota</taxon>
        <taxon>Gammaproteobacteria</taxon>
        <taxon>Enterobacterales</taxon>
        <taxon>Yersiniaceae</taxon>
        <taxon>Serratia</taxon>
    </lineage>
</organism>
<protein>
    <submittedName>
        <fullName evidence="1">Uncharacterized protein</fullName>
    </submittedName>
</protein>
<evidence type="ECO:0000313" key="2">
    <source>
        <dbReference type="Proteomes" id="UP000430368"/>
    </source>
</evidence>
<sequence>MGQFFNTAPVPAGFRCTRGDYGPATKVSLMHIPAPLTPLLELSRLLRSFPATLSLSVSTLRKSEGKGGLNNVR</sequence>
<keyword evidence="2" id="KW-1185">Reference proteome</keyword>
<dbReference type="EMBL" id="CP041764">
    <property type="protein sequence ID" value="QHA88803.1"/>
    <property type="molecule type" value="Genomic_DNA"/>
</dbReference>
<accession>A0ABX6GR89</accession>
<gene>
    <name evidence="1" type="ORF">FO014_18480</name>
</gene>
<reference evidence="1 2" key="1">
    <citation type="submission" date="2019-07" db="EMBL/GenBank/DDBJ databases">
        <title>Serratia dokdonensis sp. nov., an elicitor of systemic resistance in Nicotiana Tabacum.</title>
        <authorList>
            <person name="Son J.-S."/>
            <person name="Hwang Y.-J."/>
            <person name="Lee S.-Y."/>
            <person name="Ghim S.-Y."/>
        </authorList>
    </citation>
    <scope>NUCLEOTIDE SEQUENCE [LARGE SCALE GENOMIC DNA]</scope>
    <source>
        <strain evidence="1 2">KUDC3025</strain>
    </source>
</reference>
<evidence type="ECO:0000313" key="1">
    <source>
        <dbReference type="EMBL" id="QHA88803.1"/>
    </source>
</evidence>
<name>A0ABX6GR89_9GAMM</name>
<proteinExistence type="predicted"/>
<dbReference type="Proteomes" id="UP000430368">
    <property type="component" value="Chromosome"/>
</dbReference>